<organism evidence="1 2">
    <name type="scientific">Rattus norvegicus</name>
    <name type="common">Rat</name>
    <dbReference type="NCBI Taxonomy" id="10116"/>
    <lineage>
        <taxon>Eukaryota</taxon>
        <taxon>Metazoa</taxon>
        <taxon>Chordata</taxon>
        <taxon>Craniata</taxon>
        <taxon>Vertebrata</taxon>
        <taxon>Euteleostomi</taxon>
        <taxon>Mammalia</taxon>
        <taxon>Eutheria</taxon>
        <taxon>Euarchontoglires</taxon>
        <taxon>Glires</taxon>
        <taxon>Rodentia</taxon>
        <taxon>Myomorpha</taxon>
        <taxon>Muroidea</taxon>
        <taxon>Muridae</taxon>
        <taxon>Murinae</taxon>
        <taxon>Rattus</taxon>
    </lineage>
</organism>
<accession>A6J280</accession>
<proteinExistence type="predicted"/>
<evidence type="ECO:0000313" key="1">
    <source>
        <dbReference type="EMBL" id="EDM14019.1"/>
    </source>
</evidence>
<dbReference type="Proteomes" id="UP000234681">
    <property type="component" value="Chromosome 12"/>
</dbReference>
<evidence type="ECO:0000313" key="2">
    <source>
        <dbReference type="Proteomes" id="UP000234681"/>
    </source>
</evidence>
<sequence length="39" mass="4650">MSLKFRLFVSAVSQWWISPFKMVNEYSRSPDFCLLVHKA</sequence>
<gene>
    <name evidence="1" type="ORF">rCG_21313</name>
</gene>
<name>A6J280_RAT</name>
<dbReference type="AlphaFoldDB" id="A6J280"/>
<reference evidence="1 2" key="1">
    <citation type="submission" date="2005-07" db="EMBL/GenBank/DDBJ databases">
        <authorList>
            <person name="Mural R.J."/>
            <person name="Li P.W."/>
            <person name="Adams M.D."/>
            <person name="Amanatides P.G."/>
            <person name="Baden-Tillson H."/>
            <person name="Barnstead M."/>
            <person name="Chin S.H."/>
            <person name="Dew I."/>
            <person name="Evans C.A."/>
            <person name="Ferriera S."/>
            <person name="Flanigan M."/>
            <person name="Fosler C."/>
            <person name="Glodek A."/>
            <person name="Gu Z."/>
            <person name="Holt R.A."/>
            <person name="Jennings D."/>
            <person name="Kraft C.L."/>
            <person name="Lu F."/>
            <person name="Nguyen T."/>
            <person name="Nusskern D.R."/>
            <person name="Pfannkoch C.M."/>
            <person name="Sitter C."/>
            <person name="Sutton G.G."/>
            <person name="Venter J.C."/>
            <person name="Wang Z."/>
            <person name="Woodage T."/>
            <person name="Zheng X.H."/>
            <person name="Zhong F."/>
        </authorList>
    </citation>
    <scope>NUCLEOTIDE SEQUENCE [LARGE SCALE GENOMIC DNA]</scope>
    <source>
        <strain>BN</strain>
        <strain evidence="2">Sprague-Dawley</strain>
    </source>
</reference>
<protein>
    <submittedName>
        <fullName evidence="1">RCG21313</fullName>
    </submittedName>
</protein>
<dbReference type="EMBL" id="CH473973">
    <property type="protein sequence ID" value="EDM14019.1"/>
    <property type="molecule type" value="Genomic_DNA"/>
</dbReference>